<dbReference type="PIRSF" id="PIRSF017706">
    <property type="entry name" value="TFIP11"/>
    <property type="match status" value="1"/>
</dbReference>
<dbReference type="SMART" id="SM00443">
    <property type="entry name" value="G_patch"/>
    <property type="match status" value="1"/>
</dbReference>
<keyword evidence="11" id="KW-1185">Reference proteome</keyword>
<protein>
    <recommendedName>
        <fullName evidence="9">G-patch domain-containing protein</fullName>
    </recommendedName>
</protein>
<name>A0ABR1AWR2_POLSC</name>
<keyword evidence="5 7" id="KW-0508">mRNA splicing</keyword>
<feature type="region of interest" description="Disordered" evidence="8">
    <location>
        <begin position="36"/>
        <end position="129"/>
    </location>
</feature>
<evidence type="ECO:0000259" key="9">
    <source>
        <dbReference type="PROSITE" id="PS50174"/>
    </source>
</evidence>
<dbReference type="Pfam" id="PF01585">
    <property type="entry name" value="G-patch"/>
    <property type="match status" value="1"/>
</dbReference>
<dbReference type="InterPro" id="IPR024933">
    <property type="entry name" value="TFP11"/>
</dbReference>
<evidence type="ECO:0000256" key="6">
    <source>
        <dbReference type="ARBA" id="ARBA00023242"/>
    </source>
</evidence>
<comment type="caution">
    <text evidence="10">The sequence shown here is derived from an EMBL/GenBank/DDBJ whole genome shotgun (WGS) entry which is preliminary data.</text>
</comment>
<evidence type="ECO:0000256" key="1">
    <source>
        <dbReference type="ARBA" id="ARBA00004123"/>
    </source>
</evidence>
<evidence type="ECO:0000256" key="3">
    <source>
        <dbReference type="ARBA" id="ARBA00022664"/>
    </source>
</evidence>
<dbReference type="InterPro" id="IPR045211">
    <property type="entry name" value="TFP11/STIP/Ntr1"/>
</dbReference>
<evidence type="ECO:0000256" key="2">
    <source>
        <dbReference type="ARBA" id="ARBA00010900"/>
    </source>
</evidence>
<dbReference type="Pfam" id="PF12457">
    <property type="entry name" value="TIP_N"/>
    <property type="match status" value="1"/>
</dbReference>
<proteinExistence type="inferred from homology"/>
<keyword evidence="4 7" id="KW-0747">Spliceosome</keyword>
<dbReference type="Pfam" id="PF07842">
    <property type="entry name" value="GCFC"/>
    <property type="match status" value="1"/>
</dbReference>
<sequence length="874" mass="100235">MEDEVESFEVTDYDLENEFNFKRGKKMTKNERIYGIWAENESSGDEGGSSRRPAFRGGKKVKNYTAPIGFVAGGIQQSGKKTEAEKKKGESDESDDDDAKDGLRGKSSRHIKNSSSEESEEENVRSFRQNYDNPVIHDEIAGMRKKKNFVNKTLMQKGVGNWEKHTKGIGAKLLLQMGYEPGKGLGKELQGISAPIEAKLRKGRGAIGAYGPEVAQKIAELHPDDADKKEVTQKLSRWRKDDETANKRVKYVFKSIDEVIEQGNDKLSLSDGGTMSKVKVIDMTGPQQRVLSGYHAISRQQRPSDEWETRKEMKFSNFALPELLHNLNLLVDMCEQDIIENDRKNKYVSDKIVALEHETKQLDKICNGEEIEIIKLEKLIEMMEDLTRSSENKTLSLDRAALIFRQLQEDFYEEYKMYEMTEFAIIIVTPLLKDYLSSWQPLENPGKPLNVIKEWKDILGYERSSVMSTLTNQDPFGKLIWHAWIPSIRFAITNWDCRKPEPVVSLIDVWMGVLPRWIIDSVLEQIILSRITVQVHEWDPMTDTIPIHAWIHPWLPFLNARLDSVIYPMIRHKLSLALAAWHPSDRSAKFMLLPWNNVFTKGDMDSFLVRNILPKLGQIMDEFIINPQHQVLDQHWKWVMEWEELMPVHSMATIMEKHFFPKWIQVLSMWLNHTPNYDQVTSWYIGWKSQFPESLLKQPNIKEQFKLAQDLMNRSVENGQIPGGMESLSYLKNVERDTSLSSSHSASSRLQVSALLLVVLLNDDDESINVNRFPGIIGLIDDLLSVCFQSLLDAVRTGSQGSVSLKSLLADRCKEKSIVFVPIPNKSHEGLPVYRCGNIQVYFDRNVVFVSQNRGVTWAPQSLALTLDMAEKRN</sequence>
<evidence type="ECO:0000313" key="10">
    <source>
        <dbReference type="EMBL" id="KAK6630359.1"/>
    </source>
</evidence>
<evidence type="ECO:0000256" key="7">
    <source>
        <dbReference type="PIRNR" id="PIRNR017706"/>
    </source>
</evidence>
<comment type="similarity">
    <text evidence="2 7">Belongs to the TFP11/STIP family.</text>
</comment>
<dbReference type="Proteomes" id="UP001359485">
    <property type="component" value="Unassembled WGS sequence"/>
</dbReference>
<dbReference type="InterPro" id="IPR022159">
    <property type="entry name" value="STIP/TFIP11_N"/>
</dbReference>
<dbReference type="EMBL" id="JAWJWF010000008">
    <property type="protein sequence ID" value="KAK6630359.1"/>
    <property type="molecule type" value="Genomic_DNA"/>
</dbReference>
<gene>
    <name evidence="10" type="ORF">RUM44_005026</name>
</gene>
<dbReference type="PANTHER" id="PTHR23329:SF1">
    <property type="entry name" value="TUFTELIN-INTERACTING PROTEIN 11"/>
    <property type="match status" value="1"/>
</dbReference>
<evidence type="ECO:0000256" key="5">
    <source>
        <dbReference type="ARBA" id="ARBA00023187"/>
    </source>
</evidence>
<dbReference type="PANTHER" id="PTHR23329">
    <property type="entry name" value="TUFTELIN-INTERACTING PROTEIN 11-RELATED"/>
    <property type="match status" value="1"/>
</dbReference>
<accession>A0ABR1AWR2</accession>
<comment type="subcellular location">
    <subcellularLocation>
        <location evidence="1 7">Nucleus</location>
    </subcellularLocation>
</comment>
<dbReference type="InterPro" id="IPR022783">
    <property type="entry name" value="GCFC_dom"/>
</dbReference>
<feature type="domain" description="G-patch" evidence="9">
    <location>
        <begin position="166"/>
        <end position="212"/>
    </location>
</feature>
<dbReference type="PROSITE" id="PS50174">
    <property type="entry name" value="G_PATCH"/>
    <property type="match status" value="1"/>
</dbReference>
<evidence type="ECO:0000256" key="4">
    <source>
        <dbReference type="ARBA" id="ARBA00022728"/>
    </source>
</evidence>
<reference evidence="10 11" key="1">
    <citation type="submission" date="2023-09" db="EMBL/GenBank/DDBJ databases">
        <title>Genomes of two closely related lineages of the louse Polyplax serrata with different host specificities.</title>
        <authorList>
            <person name="Martinu J."/>
            <person name="Tarabai H."/>
            <person name="Stefka J."/>
            <person name="Hypsa V."/>
        </authorList>
    </citation>
    <scope>NUCLEOTIDE SEQUENCE [LARGE SCALE GENOMIC DNA]</scope>
    <source>
        <strain evidence="10">98ZLc_SE</strain>
    </source>
</reference>
<feature type="compositionally biased region" description="Basic residues" evidence="8">
    <location>
        <begin position="53"/>
        <end position="62"/>
    </location>
</feature>
<keyword evidence="3 7" id="KW-0507">mRNA processing</keyword>
<organism evidence="10 11">
    <name type="scientific">Polyplax serrata</name>
    <name type="common">Common mouse louse</name>
    <dbReference type="NCBI Taxonomy" id="468196"/>
    <lineage>
        <taxon>Eukaryota</taxon>
        <taxon>Metazoa</taxon>
        <taxon>Ecdysozoa</taxon>
        <taxon>Arthropoda</taxon>
        <taxon>Hexapoda</taxon>
        <taxon>Insecta</taxon>
        <taxon>Pterygota</taxon>
        <taxon>Neoptera</taxon>
        <taxon>Paraneoptera</taxon>
        <taxon>Psocodea</taxon>
        <taxon>Troctomorpha</taxon>
        <taxon>Phthiraptera</taxon>
        <taxon>Anoplura</taxon>
        <taxon>Polyplacidae</taxon>
        <taxon>Polyplax</taxon>
    </lineage>
</organism>
<feature type="compositionally biased region" description="Basic and acidic residues" evidence="8">
    <location>
        <begin position="80"/>
        <end position="91"/>
    </location>
</feature>
<evidence type="ECO:0000313" key="11">
    <source>
        <dbReference type="Proteomes" id="UP001359485"/>
    </source>
</evidence>
<dbReference type="InterPro" id="IPR000467">
    <property type="entry name" value="G_patch_dom"/>
</dbReference>
<keyword evidence="6 7" id="KW-0539">Nucleus</keyword>
<evidence type="ECO:0000256" key="8">
    <source>
        <dbReference type="SAM" id="MobiDB-lite"/>
    </source>
</evidence>